<dbReference type="UniPathway" id="UPA00253">
    <property type="reaction ID" value="UER00334"/>
</dbReference>
<dbReference type="RefSeq" id="WP_096461265.1">
    <property type="nucleotide sequence ID" value="NZ_AP014936.1"/>
</dbReference>
<feature type="domain" description="CN hydrolase" evidence="11">
    <location>
        <begin position="5"/>
        <end position="245"/>
    </location>
</feature>
<dbReference type="InterPro" id="IPR036526">
    <property type="entry name" value="C-N_Hydrolase_sf"/>
</dbReference>
<evidence type="ECO:0000256" key="6">
    <source>
        <dbReference type="ARBA" id="ARBA00023027"/>
    </source>
</evidence>
<dbReference type="GO" id="GO:0005524">
    <property type="term" value="F:ATP binding"/>
    <property type="evidence" value="ECO:0007669"/>
    <property type="project" value="UniProtKB-UniRule"/>
</dbReference>
<comment type="similarity">
    <text evidence="9">Belongs to the NAD synthetase family.</text>
</comment>
<dbReference type="EMBL" id="AP014936">
    <property type="protein sequence ID" value="BAU48788.1"/>
    <property type="molecule type" value="Genomic_DNA"/>
</dbReference>
<sequence>MPERVRIALAQVNLLVGDVPGNVARILAWTERARDEHKADLVVFPELALTSYPPEDLLRRAGLLRRVEQGLETLREGIRGIEAIVGHPHRAQGGLYNAASLLGNGEIRATYLKHHLPNYGVFDEKRYFASGTAPCVVPVRGLPVGLTVCEDMWAPGPVEQTVKAGARLLININGSPYHMNKGRERLEIVVRHARTNRVPFVYLNLVGGQDELVFDGESFVTDAAGGVVMRAPAFVEGLYPLDIEVGGEARPVPGAIAPELSDEESVYAALVLGVRDYVEKNRFAGVVLGLSGGVDSALTLCIAVDALGPERVEAVMMPSRYTASMSLEDARAQAEILGVAHRTIPIEPMFQAFIASLAEEFRGMPPDTTEENIQARVRGVLLMAISNKTGKMVLTTGNKSEMAVGYATLYGDMAGGFAAIKDVPKTLVYRLAAWRNRRRAVIPQRVFDRPPSAELRPDQKDTDSLPPYAVLDPILERYVEREESPEEIVAAGFEAETVQRVVRMVDRNEYKRRQAPPGVRITPRAFGRDRRYPITSGYPGDR</sequence>
<dbReference type="KEGG" id="sva:SVA_2238"/>
<feature type="binding site" evidence="7">
    <location>
        <position position="372"/>
    </location>
    <ligand>
        <name>deamido-NAD(+)</name>
        <dbReference type="ChEBI" id="CHEBI:58437"/>
        <note>ligand shared between two neighboring subunits</note>
    </ligand>
</feature>
<comment type="function">
    <text evidence="7">Catalyzes the ATP-dependent amidation of deamido-NAD to form NAD. Uses L-glutamine as a nitrogen source.</text>
</comment>
<dbReference type="Gene3D" id="3.60.110.10">
    <property type="entry name" value="Carbon-nitrogen hydrolase"/>
    <property type="match status" value="1"/>
</dbReference>
<dbReference type="PANTHER" id="PTHR23090">
    <property type="entry name" value="NH 3 /GLUTAMINE-DEPENDENT NAD + SYNTHETASE"/>
    <property type="match status" value="1"/>
</dbReference>
<comment type="catalytic activity">
    <reaction evidence="7 8">
        <text>deamido-NAD(+) + L-glutamine + ATP + H2O = L-glutamate + AMP + diphosphate + NAD(+) + H(+)</text>
        <dbReference type="Rhea" id="RHEA:24384"/>
        <dbReference type="ChEBI" id="CHEBI:15377"/>
        <dbReference type="ChEBI" id="CHEBI:15378"/>
        <dbReference type="ChEBI" id="CHEBI:29985"/>
        <dbReference type="ChEBI" id="CHEBI:30616"/>
        <dbReference type="ChEBI" id="CHEBI:33019"/>
        <dbReference type="ChEBI" id="CHEBI:57540"/>
        <dbReference type="ChEBI" id="CHEBI:58359"/>
        <dbReference type="ChEBI" id="CHEBI:58437"/>
        <dbReference type="ChEBI" id="CHEBI:456215"/>
        <dbReference type="EC" id="6.3.5.1"/>
    </reaction>
</comment>
<dbReference type="GO" id="GO:0003952">
    <property type="term" value="F:NAD+ synthase (glutamine-hydrolyzing) activity"/>
    <property type="evidence" value="ECO:0007669"/>
    <property type="project" value="UniProtKB-UniRule"/>
</dbReference>
<dbReference type="NCBIfam" id="NF010588">
    <property type="entry name" value="PRK13981.1"/>
    <property type="match status" value="1"/>
</dbReference>
<feature type="active site" description="Nucleophile; for glutaminase activity" evidence="7">
    <location>
        <position position="149"/>
    </location>
</feature>
<feature type="binding site" evidence="7">
    <location>
        <position position="511"/>
    </location>
    <ligand>
        <name>deamido-NAD(+)</name>
        <dbReference type="ChEBI" id="CHEBI:58437"/>
        <note>ligand shared between two neighboring subunits</note>
    </ligand>
</feature>
<proteinExistence type="inferred from homology"/>
<dbReference type="InterPro" id="IPR003694">
    <property type="entry name" value="NAD_synthase"/>
</dbReference>
<dbReference type="PIRSF" id="PIRSF006630">
    <property type="entry name" value="NADS_GAT"/>
    <property type="match status" value="1"/>
</dbReference>
<accession>A0A1B4V5K3</accession>
<comment type="pathway">
    <text evidence="1 7 8">Cofactor biosynthesis; NAD(+) biosynthesis; NAD(+) from deamido-NAD(+) (L-Gln route): step 1/1.</text>
</comment>
<feature type="binding site" evidence="7">
    <location>
        <position position="396"/>
    </location>
    <ligand>
        <name>ATP</name>
        <dbReference type="ChEBI" id="CHEBI:30616"/>
    </ligand>
</feature>
<dbReference type="InterPro" id="IPR014445">
    <property type="entry name" value="Gln-dep_NAD_synthase"/>
</dbReference>
<feature type="active site" description="For glutaminase activity" evidence="7">
    <location>
        <position position="113"/>
    </location>
</feature>
<evidence type="ECO:0000256" key="3">
    <source>
        <dbReference type="ARBA" id="ARBA00022598"/>
    </source>
</evidence>
<feature type="active site" description="Proton acceptor; for glutaminase activity" evidence="7">
    <location>
        <position position="46"/>
    </location>
</feature>
<evidence type="ECO:0000256" key="2">
    <source>
        <dbReference type="ARBA" id="ARBA00007145"/>
    </source>
</evidence>
<dbReference type="NCBIfam" id="TIGR00552">
    <property type="entry name" value="nadE"/>
    <property type="match status" value="1"/>
</dbReference>
<feature type="binding site" evidence="7">
    <location>
        <position position="181"/>
    </location>
    <ligand>
        <name>L-glutamine</name>
        <dbReference type="ChEBI" id="CHEBI:58359"/>
    </ligand>
</feature>
<organism evidence="12 13">
    <name type="scientific">Sulfurifustis variabilis</name>
    <dbReference type="NCBI Taxonomy" id="1675686"/>
    <lineage>
        <taxon>Bacteria</taxon>
        <taxon>Pseudomonadati</taxon>
        <taxon>Pseudomonadota</taxon>
        <taxon>Gammaproteobacteria</taxon>
        <taxon>Acidiferrobacterales</taxon>
        <taxon>Acidiferrobacteraceae</taxon>
        <taxon>Sulfurifustis</taxon>
    </lineage>
</organism>
<dbReference type="PROSITE" id="PS50263">
    <property type="entry name" value="CN_HYDROLASE"/>
    <property type="match status" value="1"/>
</dbReference>
<dbReference type="GO" id="GO:0009435">
    <property type="term" value="P:NAD+ biosynthetic process"/>
    <property type="evidence" value="ECO:0007669"/>
    <property type="project" value="UniProtKB-UniRule"/>
</dbReference>
<evidence type="ECO:0000259" key="11">
    <source>
        <dbReference type="PROSITE" id="PS50263"/>
    </source>
</evidence>
<dbReference type="AlphaFoldDB" id="A0A1B4V5K3"/>
<dbReference type="Proteomes" id="UP000218899">
    <property type="component" value="Chromosome"/>
</dbReference>
<dbReference type="GO" id="GO:0004359">
    <property type="term" value="F:glutaminase activity"/>
    <property type="evidence" value="ECO:0007669"/>
    <property type="project" value="InterPro"/>
</dbReference>
<feature type="binding site" evidence="7">
    <location>
        <position position="119"/>
    </location>
    <ligand>
        <name>L-glutamine</name>
        <dbReference type="ChEBI" id="CHEBI:58359"/>
    </ligand>
</feature>
<dbReference type="HAMAP" id="MF_02090">
    <property type="entry name" value="NadE_glutamine_dep"/>
    <property type="match status" value="1"/>
</dbReference>
<evidence type="ECO:0000256" key="7">
    <source>
        <dbReference type="HAMAP-Rule" id="MF_02090"/>
    </source>
</evidence>
<feature type="region of interest" description="Disordered" evidence="10">
    <location>
        <begin position="513"/>
        <end position="542"/>
    </location>
</feature>
<evidence type="ECO:0000256" key="5">
    <source>
        <dbReference type="ARBA" id="ARBA00022840"/>
    </source>
</evidence>
<keyword evidence="3 7" id="KW-0436">Ligase</keyword>
<evidence type="ECO:0000256" key="9">
    <source>
        <dbReference type="RuleBase" id="RU003811"/>
    </source>
</evidence>
<keyword evidence="13" id="KW-1185">Reference proteome</keyword>
<evidence type="ECO:0000313" key="13">
    <source>
        <dbReference type="Proteomes" id="UP000218899"/>
    </source>
</evidence>
<dbReference type="OrthoDB" id="9760188at2"/>
<feature type="binding site" evidence="7">
    <location>
        <position position="175"/>
    </location>
    <ligand>
        <name>L-glutamine</name>
        <dbReference type="ChEBI" id="CHEBI:58359"/>
    </ligand>
</feature>
<dbReference type="CDD" id="cd00553">
    <property type="entry name" value="NAD_synthase"/>
    <property type="match status" value="1"/>
</dbReference>
<name>A0A1B4V5K3_9GAMM</name>
<dbReference type="Gene3D" id="3.40.50.620">
    <property type="entry name" value="HUPs"/>
    <property type="match status" value="1"/>
</dbReference>
<evidence type="ECO:0000313" key="12">
    <source>
        <dbReference type="EMBL" id="BAU48788.1"/>
    </source>
</evidence>
<dbReference type="Pfam" id="PF02540">
    <property type="entry name" value="NAD_synthase"/>
    <property type="match status" value="1"/>
</dbReference>
<keyword evidence="5 7" id="KW-0067">ATP-binding</keyword>
<evidence type="ECO:0000256" key="4">
    <source>
        <dbReference type="ARBA" id="ARBA00022741"/>
    </source>
</evidence>
<dbReference type="SUPFAM" id="SSF52402">
    <property type="entry name" value="Adenine nucleotide alpha hydrolases-like"/>
    <property type="match status" value="1"/>
</dbReference>
<dbReference type="Pfam" id="PF00795">
    <property type="entry name" value="CN_hydrolase"/>
    <property type="match status" value="1"/>
</dbReference>
<dbReference type="EC" id="6.3.5.1" evidence="7 8"/>
<reference evidence="12 13" key="1">
    <citation type="submission" date="2015-08" db="EMBL/GenBank/DDBJ databases">
        <title>Complete genome sequence of Sulfurifustis variabilis.</title>
        <authorList>
            <person name="Miura A."/>
            <person name="Kojima H."/>
            <person name="Fukui M."/>
        </authorList>
    </citation>
    <scope>NUCLEOTIDE SEQUENCE [LARGE SCALE GENOMIC DNA]</scope>
    <source>
        <strain evidence="13">skN76</strain>
    </source>
</reference>
<protein>
    <recommendedName>
        <fullName evidence="7 8">Glutamine-dependent NAD(+) synthetase</fullName>
        <ecNumber evidence="7 8">6.3.5.1</ecNumber>
    </recommendedName>
    <alternativeName>
        <fullName evidence="7 8">NAD(+) synthase [glutamine-hydrolyzing]</fullName>
    </alternativeName>
</protein>
<dbReference type="InterPro" id="IPR022310">
    <property type="entry name" value="NAD/GMP_synthase"/>
</dbReference>
<dbReference type="InterPro" id="IPR003010">
    <property type="entry name" value="C-N_Hydrolase"/>
</dbReference>
<dbReference type="InterPro" id="IPR014729">
    <property type="entry name" value="Rossmann-like_a/b/a_fold"/>
</dbReference>
<dbReference type="GO" id="GO:0008795">
    <property type="term" value="F:NAD+ synthase activity"/>
    <property type="evidence" value="ECO:0007669"/>
    <property type="project" value="UniProtKB-UniRule"/>
</dbReference>
<dbReference type="GO" id="GO:0005737">
    <property type="term" value="C:cytoplasm"/>
    <property type="evidence" value="ECO:0007669"/>
    <property type="project" value="InterPro"/>
</dbReference>
<keyword evidence="6 7" id="KW-0520">NAD</keyword>
<comment type="similarity">
    <text evidence="2 7 8">In the C-terminal section; belongs to the NAD synthetase family.</text>
</comment>
<comment type="caution">
    <text evidence="7">Lacks conserved residue(s) required for the propagation of feature annotation.</text>
</comment>
<feature type="binding site" evidence="7">
    <location>
        <position position="401"/>
    </location>
    <ligand>
        <name>deamido-NAD(+)</name>
        <dbReference type="ChEBI" id="CHEBI:58437"/>
        <note>ligand shared between two neighboring subunits</note>
    </ligand>
</feature>
<keyword evidence="4 7" id="KW-0547">Nucleotide-binding</keyword>
<evidence type="ECO:0000256" key="8">
    <source>
        <dbReference type="PIRNR" id="PIRNR006630"/>
    </source>
</evidence>
<evidence type="ECO:0000256" key="10">
    <source>
        <dbReference type="SAM" id="MobiDB-lite"/>
    </source>
</evidence>
<dbReference type="CDD" id="cd07570">
    <property type="entry name" value="GAT_Gln-NAD-synth"/>
    <property type="match status" value="1"/>
</dbReference>
<feature type="binding site" evidence="7">
    <location>
        <begin position="289"/>
        <end position="296"/>
    </location>
    <ligand>
        <name>ATP</name>
        <dbReference type="ChEBI" id="CHEBI:30616"/>
    </ligand>
</feature>
<dbReference type="PANTHER" id="PTHR23090:SF9">
    <property type="entry name" value="GLUTAMINE-DEPENDENT NAD(+) SYNTHETASE"/>
    <property type="match status" value="1"/>
</dbReference>
<gene>
    <name evidence="7" type="primary">nadE</name>
    <name evidence="12" type="ORF">SVA_2238</name>
</gene>
<dbReference type="FunFam" id="3.40.50.620:FF:000106">
    <property type="entry name" value="Glutamine-dependent NAD(+) synthetase"/>
    <property type="match status" value="1"/>
</dbReference>
<evidence type="ECO:0000256" key="1">
    <source>
        <dbReference type="ARBA" id="ARBA00005188"/>
    </source>
</evidence>
<dbReference type="SUPFAM" id="SSF56317">
    <property type="entry name" value="Carbon-nitrogen hydrolase"/>
    <property type="match status" value="1"/>
</dbReference>